<feature type="non-terminal residue" evidence="6">
    <location>
        <position position="1"/>
    </location>
</feature>
<reference evidence="6" key="1">
    <citation type="journal article" date="2014" name="Front. Microbiol.">
        <title>High frequency of phylogenetically diverse reductive dehalogenase-homologous genes in deep subseafloor sedimentary metagenomes.</title>
        <authorList>
            <person name="Kawai M."/>
            <person name="Futagami T."/>
            <person name="Toyoda A."/>
            <person name="Takaki Y."/>
            <person name="Nishi S."/>
            <person name="Hori S."/>
            <person name="Arai W."/>
            <person name="Tsubouchi T."/>
            <person name="Morono Y."/>
            <person name="Uchiyama I."/>
            <person name="Ito T."/>
            <person name="Fujiyama A."/>
            <person name="Inagaki F."/>
            <person name="Takami H."/>
        </authorList>
    </citation>
    <scope>NUCLEOTIDE SEQUENCE</scope>
    <source>
        <strain evidence="6">Expedition CK06-06</strain>
    </source>
</reference>
<gene>
    <name evidence="6" type="ORF">S12H4_14769</name>
</gene>
<accession>X1T9F6</accession>
<keyword evidence="5" id="KW-0411">Iron-sulfur</keyword>
<dbReference type="PANTHER" id="PTHR30426:SF0">
    <property type="entry name" value="4-HYDROXY-3-METHYLBUT-2-ENYL DIPHOSPHATE REDUCTASE"/>
    <property type="match status" value="1"/>
</dbReference>
<evidence type="ECO:0000256" key="5">
    <source>
        <dbReference type="ARBA" id="ARBA00023014"/>
    </source>
</evidence>
<keyword evidence="2" id="KW-0004">4Fe-4S</keyword>
<dbReference type="GO" id="GO:0051745">
    <property type="term" value="F:4-hydroxy-3-methylbut-2-enyl diphosphate reductase activity"/>
    <property type="evidence" value="ECO:0007669"/>
    <property type="project" value="InterPro"/>
</dbReference>
<dbReference type="GO" id="GO:0019288">
    <property type="term" value="P:isopentenyl diphosphate biosynthetic process, methylerythritol 4-phosphate pathway"/>
    <property type="evidence" value="ECO:0007669"/>
    <property type="project" value="InterPro"/>
</dbReference>
<evidence type="ECO:0000256" key="3">
    <source>
        <dbReference type="ARBA" id="ARBA00022723"/>
    </source>
</evidence>
<dbReference type="InterPro" id="IPR003451">
    <property type="entry name" value="LytB/IspH"/>
</dbReference>
<name>X1T9F6_9ZZZZ</name>
<protein>
    <recommendedName>
        <fullName evidence="7">4-hydroxy-3-methylbut-2-enyl diphosphate reductase</fullName>
    </recommendedName>
</protein>
<dbReference type="GO" id="GO:0050992">
    <property type="term" value="P:dimethylallyl diphosphate biosynthetic process"/>
    <property type="evidence" value="ECO:0007669"/>
    <property type="project" value="InterPro"/>
</dbReference>
<evidence type="ECO:0000256" key="4">
    <source>
        <dbReference type="ARBA" id="ARBA00023004"/>
    </source>
</evidence>
<evidence type="ECO:0000256" key="1">
    <source>
        <dbReference type="ARBA" id="ARBA00001966"/>
    </source>
</evidence>
<dbReference type="EMBL" id="BARW01007057">
    <property type="protein sequence ID" value="GAI84185.1"/>
    <property type="molecule type" value="Genomic_DNA"/>
</dbReference>
<keyword evidence="3" id="KW-0479">Metal-binding</keyword>
<dbReference type="GO" id="GO:0046872">
    <property type="term" value="F:metal ion binding"/>
    <property type="evidence" value="ECO:0007669"/>
    <property type="project" value="UniProtKB-KW"/>
</dbReference>
<organism evidence="6">
    <name type="scientific">marine sediment metagenome</name>
    <dbReference type="NCBI Taxonomy" id="412755"/>
    <lineage>
        <taxon>unclassified sequences</taxon>
        <taxon>metagenomes</taxon>
        <taxon>ecological metagenomes</taxon>
    </lineage>
</organism>
<dbReference type="PANTHER" id="PTHR30426">
    <property type="entry name" value="4-HYDROXY-3-METHYLBUT-2-ENYL DIPHOSPHATE REDUCTASE"/>
    <property type="match status" value="1"/>
</dbReference>
<comment type="cofactor">
    <cofactor evidence="1">
        <name>[4Fe-4S] cluster</name>
        <dbReference type="ChEBI" id="CHEBI:49883"/>
    </cofactor>
</comment>
<evidence type="ECO:0000313" key="6">
    <source>
        <dbReference type="EMBL" id="GAI84185.1"/>
    </source>
</evidence>
<dbReference type="AlphaFoldDB" id="X1T9F6"/>
<dbReference type="Pfam" id="PF02401">
    <property type="entry name" value="LYTB"/>
    <property type="match status" value="1"/>
</dbReference>
<comment type="caution">
    <text evidence="6">The sequence shown here is derived from an EMBL/GenBank/DDBJ whole genome shotgun (WGS) entry which is preliminary data.</text>
</comment>
<dbReference type="GO" id="GO:0051539">
    <property type="term" value="F:4 iron, 4 sulfur cluster binding"/>
    <property type="evidence" value="ECO:0007669"/>
    <property type="project" value="UniProtKB-KW"/>
</dbReference>
<evidence type="ECO:0008006" key="7">
    <source>
        <dbReference type="Google" id="ProtNLM"/>
    </source>
</evidence>
<dbReference type="Gene3D" id="3.40.1010.20">
    <property type="entry name" value="4-hydroxy-3-methylbut-2-enyl diphosphate reductase, catalytic domain"/>
    <property type="match status" value="1"/>
</dbReference>
<proteinExistence type="predicted"/>
<evidence type="ECO:0000256" key="2">
    <source>
        <dbReference type="ARBA" id="ARBA00022485"/>
    </source>
</evidence>
<sequence length="121" mass="13055">SHTKFVEFINEVVRAVFPDVQELRIINTLCQETRKRQEAAIDLAGKSDLMIVVGGHNSANTQRLAEVCSPIVETHLIDTATEIGKGWLSGKQHIGVTAGASTPDEAIEEVVCKLESLASGD</sequence>
<keyword evidence="4" id="KW-0408">Iron</keyword>